<dbReference type="AlphaFoldDB" id="A0A833L0K1"/>
<dbReference type="SMART" id="SM00354">
    <property type="entry name" value="HTH_LACI"/>
    <property type="match status" value="1"/>
</dbReference>
<dbReference type="PANTHER" id="PTHR30146">
    <property type="entry name" value="LACI-RELATED TRANSCRIPTIONAL REPRESSOR"/>
    <property type="match status" value="1"/>
</dbReference>
<dbReference type="Proteomes" id="UP000488506">
    <property type="component" value="Unassembled WGS sequence"/>
</dbReference>
<dbReference type="GO" id="GO:0000976">
    <property type="term" value="F:transcription cis-regulatory region binding"/>
    <property type="evidence" value="ECO:0007669"/>
    <property type="project" value="TreeGrafter"/>
</dbReference>
<dbReference type="Gene3D" id="3.40.50.2300">
    <property type="match status" value="2"/>
</dbReference>
<keyword evidence="1" id="KW-0678">Repressor</keyword>
<evidence type="ECO:0000259" key="5">
    <source>
        <dbReference type="PROSITE" id="PS50932"/>
    </source>
</evidence>
<evidence type="ECO:0000313" key="6">
    <source>
        <dbReference type="EMBL" id="KAF0133787.1"/>
    </source>
</evidence>
<name>A0A833L0K1_UNCSA</name>
<keyword evidence="2" id="KW-0805">Transcription regulation</keyword>
<dbReference type="InterPro" id="IPR000843">
    <property type="entry name" value="HTH_LacI"/>
</dbReference>
<dbReference type="InterPro" id="IPR028082">
    <property type="entry name" value="Peripla_BP_I"/>
</dbReference>
<sequence>MKKTTIYDIAKRAKLSPATVSQVFNNPARVSPENRRAVLDAAEWLSYVRPRKRRGTQGAVGIVADNFYNCFLGEFYNLVAHSIAEELKALNKNIYLEAFSKEDEVTPQIIAKNLVDGILFLGKIDPAHIIMTKQKHVPFVLIGHPIPNIEYACVIPDNRSGSVQVVEHLLGLGHKKIAVVLGEPNFDPTSFERLEGYRYALGSSQIDPPKEYIRHADFGKPKTAYNATYDLLQLNDPPTAIFYTSDSLAYRGYQAIKDLGLKIPENISVVGFDNIDLKDYLAPFGPPLTTVNVDQRKMGKIAVELLCQIINNPQRIPLRYTLPVKLFVKESTAKPKVF</sequence>
<dbReference type="Pfam" id="PF13377">
    <property type="entry name" value="Peripla_BP_3"/>
    <property type="match status" value="1"/>
</dbReference>
<dbReference type="SUPFAM" id="SSF53822">
    <property type="entry name" value="Periplasmic binding protein-like I"/>
    <property type="match status" value="1"/>
</dbReference>
<dbReference type="SUPFAM" id="SSF47413">
    <property type="entry name" value="lambda repressor-like DNA-binding domains"/>
    <property type="match status" value="1"/>
</dbReference>
<dbReference type="PANTHER" id="PTHR30146:SF148">
    <property type="entry name" value="HTH-TYPE TRANSCRIPTIONAL REPRESSOR PURR-RELATED"/>
    <property type="match status" value="1"/>
</dbReference>
<dbReference type="GO" id="GO:0003700">
    <property type="term" value="F:DNA-binding transcription factor activity"/>
    <property type="evidence" value="ECO:0007669"/>
    <property type="project" value="TreeGrafter"/>
</dbReference>
<keyword evidence="4" id="KW-0804">Transcription</keyword>
<evidence type="ECO:0000256" key="2">
    <source>
        <dbReference type="ARBA" id="ARBA00023015"/>
    </source>
</evidence>
<reference evidence="6 7" key="1">
    <citation type="submission" date="2019-12" db="EMBL/GenBank/DDBJ databases">
        <authorList>
            <person name="Wolfe R."/>
            <person name="Danczak R."/>
            <person name="Wilkins M."/>
        </authorList>
    </citation>
    <scope>NUCLEOTIDE SEQUENCE [LARGE SCALE GENOMIC DNA]</scope>
    <source>
        <strain evidence="6">X2_MaxBin.013</strain>
    </source>
</reference>
<keyword evidence="3" id="KW-0238">DNA-binding</keyword>
<evidence type="ECO:0000256" key="1">
    <source>
        <dbReference type="ARBA" id="ARBA00022491"/>
    </source>
</evidence>
<evidence type="ECO:0000256" key="3">
    <source>
        <dbReference type="ARBA" id="ARBA00023125"/>
    </source>
</evidence>
<proteinExistence type="predicted"/>
<dbReference type="PROSITE" id="PS50932">
    <property type="entry name" value="HTH_LACI_2"/>
    <property type="match status" value="1"/>
</dbReference>
<comment type="caution">
    <text evidence="6">The sequence shown here is derived from an EMBL/GenBank/DDBJ whole genome shotgun (WGS) entry which is preliminary data.</text>
</comment>
<protein>
    <submittedName>
        <fullName evidence="6">LacI family transcriptional regulator</fullName>
    </submittedName>
</protein>
<organism evidence="6 7">
    <name type="scientific">Candidatus Saganbacteria bacterium</name>
    <dbReference type="NCBI Taxonomy" id="2575572"/>
    <lineage>
        <taxon>Bacteria</taxon>
        <taxon>Bacillati</taxon>
        <taxon>Saganbacteria</taxon>
    </lineage>
</organism>
<accession>A0A833L0K1</accession>
<dbReference type="InterPro" id="IPR046335">
    <property type="entry name" value="LacI/GalR-like_sensor"/>
</dbReference>
<dbReference type="EMBL" id="WPAF01000018">
    <property type="protein sequence ID" value="KAF0133787.1"/>
    <property type="molecule type" value="Genomic_DNA"/>
</dbReference>
<dbReference type="Gene3D" id="1.10.260.40">
    <property type="entry name" value="lambda repressor-like DNA-binding domains"/>
    <property type="match status" value="1"/>
</dbReference>
<dbReference type="CDD" id="cd01392">
    <property type="entry name" value="HTH_LacI"/>
    <property type="match status" value="1"/>
</dbReference>
<dbReference type="InterPro" id="IPR010982">
    <property type="entry name" value="Lambda_DNA-bd_dom_sf"/>
</dbReference>
<evidence type="ECO:0000313" key="7">
    <source>
        <dbReference type="Proteomes" id="UP000488506"/>
    </source>
</evidence>
<dbReference type="Pfam" id="PF00356">
    <property type="entry name" value="LacI"/>
    <property type="match status" value="1"/>
</dbReference>
<dbReference type="CDD" id="cd06267">
    <property type="entry name" value="PBP1_LacI_sugar_binding-like"/>
    <property type="match status" value="1"/>
</dbReference>
<feature type="domain" description="HTH lacI-type" evidence="5">
    <location>
        <begin position="4"/>
        <end position="58"/>
    </location>
</feature>
<gene>
    <name evidence="6" type="ORF">FD145_1103</name>
</gene>
<evidence type="ECO:0000256" key="4">
    <source>
        <dbReference type="ARBA" id="ARBA00023163"/>
    </source>
</evidence>